<dbReference type="SMART" id="SM00066">
    <property type="entry name" value="GAL4"/>
    <property type="match status" value="1"/>
</dbReference>
<gene>
    <name evidence="10" type="ORF">C8A05DRAFT_44654</name>
</gene>
<sequence>MPPPSPPPAQSSSGFACSTCGRQYQHSSHLRRHEATHRGSDEFKCQYCGRVFGRRDVWRKHYTSCPQNNNHDEPPPAKRGKKPRACDACYRSKVSCDGASPCARCTTRQAPCTYSRVQVDVPDAPLPSPGLATTADTTPSMTTGDSPVTLPPAPPSSSSFHRADHTKIPVSFLLSLTNPEADSMVRVFLREPCRDIDVPGALFMPDAGIPADETQEAAPIDELFFPWLHSDMYPDLWSDPNSFHLPQLATPKPEAVDPALAPIVSELEFLHHTLIASDPSYAGTAFDPVLAREVFVTSNCDAFVALYFQHTHKHLPLIHRPSFSTSRSSPALVLAILLCGAVYAPPRDAVLAIPRFFRIAEQYIFGRLESQLKLARGGLEDAAVDAISLREDMELEMYETIQAAMLIQGAQFMMNSPGARSRAWVVRKGGLVDAIRVLGLTKARHSQEAGGVVDWEKWHSGVTHTPWHMTIHEMTGDAPCLQELWEANNPAVFEAVVAAKGRDCWRRSASLRDCMDAFMADPWSGITGFPLRNVTLLDLHIFITAIHVMIGSARLLSMLPAGIPAFQRATDRWEEMWRETVSQFDEEELRMCGMVRHAGEFCWLAKAMLKYALEGKDRTNPYYQRIGHKSLKELHNLLRELRELSV</sequence>
<dbReference type="InterPro" id="IPR013087">
    <property type="entry name" value="Znf_C2H2_type"/>
</dbReference>
<dbReference type="GO" id="GO:0008270">
    <property type="term" value="F:zinc ion binding"/>
    <property type="evidence" value="ECO:0007669"/>
    <property type="project" value="UniProtKB-KW"/>
</dbReference>
<dbReference type="CDD" id="cd12148">
    <property type="entry name" value="fungal_TF_MHR"/>
    <property type="match status" value="1"/>
</dbReference>
<keyword evidence="6" id="KW-0863">Zinc-finger</keyword>
<evidence type="ECO:0000256" key="3">
    <source>
        <dbReference type="ARBA" id="ARBA00023015"/>
    </source>
</evidence>
<dbReference type="InterPro" id="IPR036864">
    <property type="entry name" value="Zn2-C6_fun-type_DNA-bd_sf"/>
</dbReference>
<dbReference type="GO" id="GO:0003677">
    <property type="term" value="F:DNA binding"/>
    <property type="evidence" value="ECO:0007669"/>
    <property type="project" value="InterPro"/>
</dbReference>
<dbReference type="PROSITE" id="PS50157">
    <property type="entry name" value="ZINC_FINGER_C2H2_2"/>
    <property type="match status" value="2"/>
</dbReference>
<dbReference type="EMBL" id="MU855556">
    <property type="protein sequence ID" value="KAK3901770.1"/>
    <property type="molecule type" value="Genomic_DNA"/>
</dbReference>
<dbReference type="Pfam" id="PF00172">
    <property type="entry name" value="Zn_clus"/>
    <property type="match status" value="1"/>
</dbReference>
<keyword evidence="5" id="KW-0539">Nucleus</keyword>
<evidence type="ECO:0000256" key="2">
    <source>
        <dbReference type="ARBA" id="ARBA00022833"/>
    </source>
</evidence>
<keyword evidence="2" id="KW-0862">Zinc</keyword>
<reference evidence="10" key="2">
    <citation type="submission" date="2023-05" db="EMBL/GenBank/DDBJ databases">
        <authorList>
            <consortium name="Lawrence Berkeley National Laboratory"/>
            <person name="Steindorff A."/>
            <person name="Hensen N."/>
            <person name="Bonometti L."/>
            <person name="Westerberg I."/>
            <person name="Brannstrom I.O."/>
            <person name="Guillou S."/>
            <person name="Cros-Aarteil S."/>
            <person name="Calhoun S."/>
            <person name="Haridas S."/>
            <person name="Kuo A."/>
            <person name="Mondo S."/>
            <person name="Pangilinan J."/>
            <person name="Riley R."/>
            <person name="Labutti K."/>
            <person name="Andreopoulos B."/>
            <person name="Lipzen A."/>
            <person name="Chen C."/>
            <person name="Yanf M."/>
            <person name="Daum C."/>
            <person name="Ng V."/>
            <person name="Clum A."/>
            <person name="Ohm R."/>
            <person name="Martin F."/>
            <person name="Silar P."/>
            <person name="Natvig D."/>
            <person name="Lalanne C."/>
            <person name="Gautier V."/>
            <person name="Ament-Velasquez S.L."/>
            <person name="Kruys A."/>
            <person name="Hutchinson M.I."/>
            <person name="Powell A.J."/>
            <person name="Barry K."/>
            <person name="Miller A.N."/>
            <person name="Grigoriev I.V."/>
            <person name="Debuchy R."/>
            <person name="Gladieux P."/>
            <person name="Thoren M.H."/>
            <person name="Johannesson H."/>
        </authorList>
    </citation>
    <scope>NUCLEOTIDE SEQUENCE</scope>
    <source>
        <strain evidence="10">CBS 103.79</strain>
    </source>
</reference>
<dbReference type="SUPFAM" id="SSF57701">
    <property type="entry name" value="Zn2/Cys6 DNA-binding domain"/>
    <property type="match status" value="1"/>
</dbReference>
<evidence type="ECO:0000256" key="5">
    <source>
        <dbReference type="ARBA" id="ARBA00023242"/>
    </source>
</evidence>
<dbReference type="PROSITE" id="PS50048">
    <property type="entry name" value="ZN2_CY6_FUNGAL_2"/>
    <property type="match status" value="1"/>
</dbReference>
<dbReference type="CDD" id="cd00067">
    <property type="entry name" value="GAL4"/>
    <property type="match status" value="1"/>
</dbReference>
<name>A0AAN6MJM8_9PEZI</name>
<dbReference type="SMART" id="SM00355">
    <property type="entry name" value="ZnF_C2H2"/>
    <property type="match status" value="2"/>
</dbReference>
<keyword evidence="3" id="KW-0805">Transcription regulation</keyword>
<dbReference type="SUPFAM" id="SSF57667">
    <property type="entry name" value="beta-beta-alpha zinc fingers"/>
    <property type="match status" value="1"/>
</dbReference>
<evidence type="ECO:0000313" key="10">
    <source>
        <dbReference type="EMBL" id="KAK3901770.1"/>
    </source>
</evidence>
<evidence type="ECO:0000259" key="8">
    <source>
        <dbReference type="PROSITE" id="PS50048"/>
    </source>
</evidence>
<keyword evidence="11" id="KW-1185">Reference proteome</keyword>
<dbReference type="InterPro" id="IPR007219">
    <property type="entry name" value="XnlR_reg_dom"/>
</dbReference>
<dbReference type="AlphaFoldDB" id="A0AAN6MJM8"/>
<evidence type="ECO:0000256" key="6">
    <source>
        <dbReference type="PROSITE-ProRule" id="PRU00042"/>
    </source>
</evidence>
<feature type="compositionally biased region" description="Low complexity" evidence="7">
    <location>
        <begin position="133"/>
        <end position="143"/>
    </location>
</feature>
<dbReference type="InterPro" id="IPR036236">
    <property type="entry name" value="Znf_C2H2_sf"/>
</dbReference>
<evidence type="ECO:0000256" key="7">
    <source>
        <dbReference type="SAM" id="MobiDB-lite"/>
    </source>
</evidence>
<dbReference type="Pfam" id="PF04082">
    <property type="entry name" value="Fungal_trans"/>
    <property type="match status" value="1"/>
</dbReference>
<accession>A0AAN6MJM8</accession>
<evidence type="ECO:0000256" key="1">
    <source>
        <dbReference type="ARBA" id="ARBA00022723"/>
    </source>
</evidence>
<organism evidence="10 11">
    <name type="scientific">Staphylotrichum tortipilum</name>
    <dbReference type="NCBI Taxonomy" id="2831512"/>
    <lineage>
        <taxon>Eukaryota</taxon>
        <taxon>Fungi</taxon>
        <taxon>Dikarya</taxon>
        <taxon>Ascomycota</taxon>
        <taxon>Pezizomycotina</taxon>
        <taxon>Sordariomycetes</taxon>
        <taxon>Sordariomycetidae</taxon>
        <taxon>Sordariales</taxon>
        <taxon>Chaetomiaceae</taxon>
        <taxon>Staphylotrichum</taxon>
    </lineage>
</organism>
<dbReference type="InterPro" id="IPR001138">
    <property type="entry name" value="Zn2Cys6_DnaBD"/>
</dbReference>
<dbReference type="PANTHER" id="PTHR47660">
    <property type="entry name" value="TRANSCRIPTION FACTOR WITH C2H2 AND ZN(2)-CYS(6) DNA BINDING DOMAIN (EUROFUNG)-RELATED-RELATED"/>
    <property type="match status" value="1"/>
</dbReference>
<dbReference type="Gene3D" id="4.10.240.10">
    <property type="entry name" value="Zn(2)-C6 fungal-type DNA-binding domain"/>
    <property type="match status" value="1"/>
</dbReference>
<keyword evidence="1" id="KW-0479">Metal-binding</keyword>
<feature type="domain" description="Zn(2)-C6 fungal-type" evidence="8">
    <location>
        <begin position="85"/>
        <end position="114"/>
    </location>
</feature>
<dbReference type="Proteomes" id="UP001303889">
    <property type="component" value="Unassembled WGS sequence"/>
</dbReference>
<feature type="domain" description="C2H2-type" evidence="9">
    <location>
        <begin position="43"/>
        <end position="76"/>
    </location>
</feature>
<keyword evidence="4" id="KW-0804">Transcription</keyword>
<reference evidence="10" key="1">
    <citation type="journal article" date="2023" name="Mol. Phylogenet. Evol.">
        <title>Genome-scale phylogeny and comparative genomics of the fungal order Sordariales.</title>
        <authorList>
            <person name="Hensen N."/>
            <person name="Bonometti L."/>
            <person name="Westerberg I."/>
            <person name="Brannstrom I.O."/>
            <person name="Guillou S."/>
            <person name="Cros-Aarteil S."/>
            <person name="Calhoun S."/>
            <person name="Haridas S."/>
            <person name="Kuo A."/>
            <person name="Mondo S."/>
            <person name="Pangilinan J."/>
            <person name="Riley R."/>
            <person name="LaButti K."/>
            <person name="Andreopoulos B."/>
            <person name="Lipzen A."/>
            <person name="Chen C."/>
            <person name="Yan M."/>
            <person name="Daum C."/>
            <person name="Ng V."/>
            <person name="Clum A."/>
            <person name="Steindorff A."/>
            <person name="Ohm R.A."/>
            <person name="Martin F."/>
            <person name="Silar P."/>
            <person name="Natvig D.O."/>
            <person name="Lalanne C."/>
            <person name="Gautier V."/>
            <person name="Ament-Velasquez S.L."/>
            <person name="Kruys A."/>
            <person name="Hutchinson M.I."/>
            <person name="Powell A.J."/>
            <person name="Barry K."/>
            <person name="Miller A.N."/>
            <person name="Grigoriev I.V."/>
            <person name="Debuchy R."/>
            <person name="Gladieux P."/>
            <person name="Hiltunen Thoren M."/>
            <person name="Johannesson H."/>
        </authorList>
    </citation>
    <scope>NUCLEOTIDE SEQUENCE</scope>
    <source>
        <strain evidence="10">CBS 103.79</strain>
    </source>
</reference>
<evidence type="ECO:0000313" key="11">
    <source>
        <dbReference type="Proteomes" id="UP001303889"/>
    </source>
</evidence>
<dbReference type="GO" id="GO:0000981">
    <property type="term" value="F:DNA-binding transcription factor activity, RNA polymerase II-specific"/>
    <property type="evidence" value="ECO:0007669"/>
    <property type="project" value="InterPro"/>
</dbReference>
<evidence type="ECO:0000259" key="9">
    <source>
        <dbReference type="PROSITE" id="PS50157"/>
    </source>
</evidence>
<protein>
    <submittedName>
        <fullName evidence="10">Uncharacterized protein</fullName>
    </submittedName>
</protein>
<dbReference type="GO" id="GO:0006351">
    <property type="term" value="P:DNA-templated transcription"/>
    <property type="evidence" value="ECO:0007669"/>
    <property type="project" value="InterPro"/>
</dbReference>
<comment type="caution">
    <text evidence="10">The sequence shown here is derived from an EMBL/GenBank/DDBJ whole genome shotgun (WGS) entry which is preliminary data.</text>
</comment>
<feature type="region of interest" description="Disordered" evidence="7">
    <location>
        <begin position="123"/>
        <end position="161"/>
    </location>
</feature>
<proteinExistence type="predicted"/>
<evidence type="ECO:0000256" key="4">
    <source>
        <dbReference type="ARBA" id="ARBA00023163"/>
    </source>
</evidence>
<dbReference type="PROSITE" id="PS00028">
    <property type="entry name" value="ZINC_FINGER_C2H2_1"/>
    <property type="match status" value="1"/>
</dbReference>
<feature type="region of interest" description="Disordered" evidence="7">
    <location>
        <begin position="63"/>
        <end position="82"/>
    </location>
</feature>
<feature type="domain" description="C2H2-type" evidence="9">
    <location>
        <begin position="15"/>
        <end position="42"/>
    </location>
</feature>
<dbReference type="Gene3D" id="3.30.160.60">
    <property type="entry name" value="Classic Zinc Finger"/>
    <property type="match status" value="1"/>
</dbReference>
<dbReference type="PANTHER" id="PTHR47660:SF2">
    <property type="entry name" value="TRANSCRIPTION FACTOR WITH C2H2 AND ZN(2)-CYS(6) DNA BINDING DOMAIN (EUROFUNG)"/>
    <property type="match status" value="1"/>
</dbReference>
<dbReference type="Pfam" id="PF00096">
    <property type="entry name" value="zf-C2H2"/>
    <property type="match status" value="1"/>
</dbReference>